<feature type="domain" description="Phage tail tape measure protein" evidence="1">
    <location>
        <begin position="131"/>
        <end position="291"/>
    </location>
</feature>
<dbReference type="Pfam" id="PF10145">
    <property type="entry name" value="PhageMin_Tail"/>
    <property type="match status" value="1"/>
</dbReference>
<reference evidence="4 5" key="1">
    <citation type="submission" date="2013-08" db="EMBL/GenBank/DDBJ databases">
        <authorList>
            <person name="Durkin A.S."/>
            <person name="Haft D.R."/>
            <person name="McCorrison J."/>
            <person name="Torralba M."/>
            <person name="Gillis M."/>
            <person name="Haft D.H."/>
            <person name="Methe B."/>
            <person name="Sutton G."/>
            <person name="Nelson K.E."/>
        </authorList>
    </citation>
    <scope>NUCLEOTIDE SEQUENCE [LARGE SCALE GENOMIC DNA]</scope>
    <source>
        <strain evidence="3 5">ATCC 35536</strain>
        <strain evidence="2 4">VPI DR56BR1116</strain>
    </source>
</reference>
<evidence type="ECO:0000313" key="4">
    <source>
        <dbReference type="Proteomes" id="UP000016412"/>
    </source>
</evidence>
<dbReference type="Proteomes" id="UP000016412">
    <property type="component" value="Unassembled WGS sequence"/>
</dbReference>
<dbReference type="STRING" id="1125725.HMPREF1325_1864"/>
<dbReference type="PATRIC" id="fig|1125725.3.peg.121"/>
<evidence type="ECO:0000313" key="3">
    <source>
        <dbReference type="EMBL" id="ERK00396.1"/>
    </source>
</evidence>
<name>U1FQZ2_TRESO</name>
<gene>
    <name evidence="3" type="ORF">HMPREF0860_1032</name>
    <name evidence="2" type="ORF">HMPREF1325_1864</name>
</gene>
<dbReference type="OrthoDB" id="371379at2"/>
<dbReference type="InterPro" id="IPR010090">
    <property type="entry name" value="Phage_tape_meas"/>
</dbReference>
<evidence type="ECO:0000259" key="1">
    <source>
        <dbReference type="Pfam" id="PF10145"/>
    </source>
</evidence>
<keyword evidence="5" id="KW-1185">Reference proteome</keyword>
<evidence type="ECO:0000313" key="5">
    <source>
        <dbReference type="Proteomes" id="UP000016646"/>
    </source>
</evidence>
<dbReference type="Proteomes" id="UP000016646">
    <property type="component" value="Unassembled WGS sequence"/>
</dbReference>
<dbReference type="eggNOG" id="COG5283">
    <property type="taxonomic scope" value="Bacteria"/>
</dbReference>
<organism evidence="2 4">
    <name type="scientific">Treponema socranskii subsp. socranskii VPI DR56BR1116 = ATCC 35536</name>
    <dbReference type="NCBI Taxonomy" id="1125725"/>
    <lineage>
        <taxon>Bacteria</taxon>
        <taxon>Pseudomonadati</taxon>
        <taxon>Spirochaetota</taxon>
        <taxon>Spirochaetia</taxon>
        <taxon>Spirochaetales</taxon>
        <taxon>Treponemataceae</taxon>
        <taxon>Treponema</taxon>
    </lineage>
</organism>
<evidence type="ECO:0000313" key="2">
    <source>
        <dbReference type="EMBL" id="ERF61921.1"/>
    </source>
</evidence>
<dbReference type="RefSeq" id="WP_021329185.1">
    <property type="nucleotide sequence ID" value="NZ_AUZJ01000002.1"/>
</dbReference>
<comment type="caution">
    <text evidence="2">The sequence shown here is derived from an EMBL/GenBank/DDBJ whole genome shotgun (WGS) entry which is preliminary data.</text>
</comment>
<dbReference type="AlphaFoldDB" id="U1FQZ2"/>
<accession>U1FQZ2</accession>
<proteinExistence type="predicted"/>
<dbReference type="EMBL" id="AUZJ01000002">
    <property type="protein sequence ID" value="ERF61921.1"/>
    <property type="molecule type" value="Genomic_DNA"/>
</dbReference>
<sequence>MADIKTGVLLSLRDKFSQEIKGAGAATQKFASTAMSAVNKVDSVFSGMTAKLGALGVSLSLGAASNQIIDMDARLTRMGMTADASAEQVNKLKQKIFEAAQDPNIKIDPSKVIDALDVVMTKTGNLEYVEDNIKNIAIALQATGETGESIGDVFSEFQKFGYSASSISQLMDDMVKQGDQGEYTFGKFAKTAKAVLSAYSPIGNSVEDTKKLGAVMQILISGTKNEEAAVTSLDAIMSELADPQKQEKLGLIGVAVRDSAGKFRDLADIMQDTLAVAEKEGNADFLGEIFGMSSMKAVRAFQQYGKNYKKLTDDLGDTTGALEAKSNRMAGTMKANLQNLQTTFLKFADTNLAKPLERLNDLLSYLSENPERMEKVFNTIKYGLGAIVAVKGLATLSGFIGTISNGIKSLTGGKMQTALGLGQGAASGMPVYVTNMGQSGLGAATGMPQSAGTGAGVTQTLGSIMNANARNFRAGAIQAGVLQTVTTGAVKTLAAIDEVRSINANENLSEKQKARGKGGAIGDAIGTTVGTGLGVAAGAFAAGKIGAMIGTAIAPGIGTAIGGVIGMAGGAAVGWLGGKLGRKAGEAIGGAFSRDKVVPQTEAIKEELTSMERLPQTQQTAKLEGTAVMDVNVNVTGDKPTVSAAIRSNSTPFIYNTGRIVEARGAY</sequence>
<dbReference type="EMBL" id="AVQI01000067">
    <property type="protein sequence ID" value="ERK00396.1"/>
    <property type="molecule type" value="Genomic_DNA"/>
</dbReference>
<protein>
    <recommendedName>
        <fullName evidence="1">Phage tail tape measure protein domain-containing protein</fullName>
    </recommendedName>
</protein>